<proteinExistence type="predicted"/>
<organism evidence="3 4">
    <name type="scientific">Hymenobacter metallicola</name>
    <dbReference type="NCBI Taxonomy" id="2563114"/>
    <lineage>
        <taxon>Bacteria</taxon>
        <taxon>Pseudomonadati</taxon>
        <taxon>Bacteroidota</taxon>
        <taxon>Cytophagia</taxon>
        <taxon>Cytophagales</taxon>
        <taxon>Hymenobacteraceae</taxon>
        <taxon>Hymenobacter</taxon>
    </lineage>
</organism>
<feature type="compositionally biased region" description="Low complexity" evidence="2">
    <location>
        <begin position="579"/>
        <end position="589"/>
    </location>
</feature>
<gene>
    <name evidence="3" type="ORF">E5K02_10835</name>
</gene>
<feature type="coiled-coil region" evidence="1">
    <location>
        <begin position="47"/>
        <end position="98"/>
    </location>
</feature>
<evidence type="ECO:0000256" key="1">
    <source>
        <dbReference type="SAM" id="Coils"/>
    </source>
</evidence>
<sequence length="1050" mass="112945">MAENSEERKIKILLDAVQPNASIKEMTAGASLMNNQLAKMSADDPGRAKLQDDFARLTARINEARVAQRTILKTTEELAEEQRQLQATTEKVNQENREVILNGQRVSATFTEMKSAGQLLEKQLHDLAQDDPGRAKLLQDYHALQDRIGAVKQELNGMKKGLGDATESGGFLKQTMASALGVFTGIGLAEVAQTVGGFLKDSREEFQASARITADLQATLESTKMVAGLTADEITRIGEARAKVTLFDDDETNRASSLLLTFTNIKKGVFEEAVPAIQDLAQKMAGDGPADLKGASIQVGKALNDPVKGITALTRVGVTFTEQQKEQITAMVKAGDTAGAQKLILAELNKEFGGSAEAARKAAGGMATLSMRWGEFKEQVGEKVSAALDVASQWLGRFLDKAEPIVEVFSDLYDEAAKYVGTLWDIAESLGLVSEKGDSAGFVVKLLTFLFTLLLAPVKAGYVALNALANGFIDLYNTSEVFRGGVGGLVEVFKQVALSAWNFLGGVGDLLVGIFTLDTNKIKAGLRATFYGVADLTYKSGINAAENFAKGYADSKDKRIVRKASATTNESEGMGGGTTAAPDGAPAGPSQKELEKAAKERKKLQDAADKARLEDIKQWVKEEGDLMSGRNALLTQLGEQAMNDEMQRRELQRQKLFDDATKKVEQLTGLELDHTEQVIAIVAERDLALRELSAKYAAEEEQRRVAGIEQKRVLLEAEKQEKLAELELKLADGTLSQELYEAAIFAVKQSAAERDLALLKEKAGVETAEYKKANAEKLRDQADFASKKKGIDAGLAKEEAALNKLRKVLASEEVNMLVEFFGKKSAIGKLAMAAQKALAISEIQISLTKQMMANGETGAKISAYAPPVTVPLGAAYTIGANILAGGVAAASISKVLGFRSGGRTSAGGGSPLDMAGLQIAPNGELLDQDGFAVAGLVHKNEYVIPEWMRSDPKVVQVEQWLETRRLQGRNTGFVEGGRTSDDGSVVDPVEELPGSGDVVGLLQQLVDGQRRQDERINTWASELRVVQDTIGLSKELDVVKEVQQNNGITG</sequence>
<feature type="region of interest" description="Disordered" evidence="2">
    <location>
        <begin position="565"/>
        <end position="599"/>
    </location>
</feature>
<evidence type="ECO:0000313" key="4">
    <source>
        <dbReference type="Proteomes" id="UP000298471"/>
    </source>
</evidence>
<dbReference type="Proteomes" id="UP000298471">
    <property type="component" value="Unassembled WGS sequence"/>
</dbReference>
<evidence type="ECO:0000313" key="3">
    <source>
        <dbReference type="EMBL" id="TGE26894.1"/>
    </source>
</evidence>
<dbReference type="OrthoDB" id="975149at2"/>
<dbReference type="AlphaFoldDB" id="A0A4Z0QB38"/>
<feature type="coiled-coil region" evidence="1">
    <location>
        <begin position="698"/>
        <end position="725"/>
    </location>
</feature>
<evidence type="ECO:0008006" key="5">
    <source>
        <dbReference type="Google" id="ProtNLM"/>
    </source>
</evidence>
<dbReference type="RefSeq" id="WP_135394823.1">
    <property type="nucleotide sequence ID" value="NZ_SRMB01000002.1"/>
</dbReference>
<name>A0A4Z0QB38_9BACT</name>
<dbReference type="EMBL" id="SRMB01000002">
    <property type="protein sequence ID" value="TGE26894.1"/>
    <property type="molecule type" value="Genomic_DNA"/>
</dbReference>
<keyword evidence="1" id="KW-0175">Coiled coil</keyword>
<evidence type="ECO:0000256" key="2">
    <source>
        <dbReference type="SAM" id="MobiDB-lite"/>
    </source>
</evidence>
<reference evidence="3 4" key="1">
    <citation type="submission" date="2019-04" db="EMBL/GenBank/DDBJ databases">
        <authorList>
            <person name="Feng G."/>
            <person name="Zhang J."/>
            <person name="Zhu H."/>
        </authorList>
    </citation>
    <scope>NUCLEOTIDE SEQUENCE [LARGE SCALE GENOMIC DNA]</scope>
    <source>
        <strain evidence="3 4">9PBR-1</strain>
    </source>
</reference>
<accession>A0A4Z0QB38</accession>
<keyword evidence="4" id="KW-1185">Reference proteome</keyword>
<protein>
    <recommendedName>
        <fullName evidence="5">Bacteriophage tail tape measure N-terminal domain-containing protein</fullName>
    </recommendedName>
</protein>
<comment type="caution">
    <text evidence="3">The sequence shown here is derived from an EMBL/GenBank/DDBJ whole genome shotgun (WGS) entry which is preliminary data.</text>
</comment>